<dbReference type="EC" id="5.1.3.10" evidence="3"/>
<sequence>MTHRDGAILVTGGAGFVGSNLAMAFKNRYPGREVLVLDNLKRRGSEYNLPRLADAGIRFVHGDIRNPEDLRFETPIGLLLECSAEPSVLAGFGGSPEYLVNTNLTGTINCLEMCRLHKADVVFLSTSRVYAYDPLNAVPVNEGATRLVWAAQTGPEGWSPAGVSERFPIYGAKTMYGATKLCSEFVLEEYRSMYGLRGVVNRCGVIAGPWQFGKVDQGVFSLWMQAHYFKRPLKYIGFGGQGKQVRDLFHPADLFDLIELQLADWNKADGGVFNVGGGLDVSLSLLETTLLCQEITGNKVDIAADPVNRPADMAIYVTDTAKVRETFGWGPKKSARDVLEDLHAWVKDNEKALEVLAKF</sequence>
<accession>A0A6V8LX26</accession>
<dbReference type="AlphaFoldDB" id="A0A6V8LX26"/>
<dbReference type="RefSeq" id="WP_173085259.1">
    <property type="nucleotide sequence ID" value="NZ_BLTE01000012.1"/>
</dbReference>
<comment type="caution">
    <text evidence="3">The sequence shown here is derived from an EMBL/GenBank/DDBJ whole genome shotgun (WGS) entry which is preliminary data.</text>
</comment>
<evidence type="ECO:0000313" key="3">
    <source>
        <dbReference type="EMBL" id="GFK94818.1"/>
    </source>
</evidence>
<dbReference type="PANTHER" id="PTHR43000">
    <property type="entry name" value="DTDP-D-GLUCOSE 4,6-DEHYDRATASE-RELATED"/>
    <property type="match status" value="1"/>
</dbReference>
<evidence type="ECO:0000256" key="1">
    <source>
        <dbReference type="ARBA" id="ARBA00007637"/>
    </source>
</evidence>
<gene>
    <name evidence="3" type="primary">rfbE_1</name>
    <name evidence="3" type="ORF">NNJEOMEG_02666</name>
</gene>
<dbReference type="Pfam" id="PF01370">
    <property type="entry name" value="Epimerase"/>
    <property type="match status" value="1"/>
</dbReference>
<dbReference type="GO" id="GO:0047732">
    <property type="term" value="F:CDP-abequose epimerase activity"/>
    <property type="evidence" value="ECO:0007669"/>
    <property type="project" value="UniProtKB-EC"/>
</dbReference>
<dbReference type="InterPro" id="IPR036291">
    <property type="entry name" value="NAD(P)-bd_dom_sf"/>
</dbReference>
<reference evidence="3 4" key="2">
    <citation type="submission" date="2020-05" db="EMBL/GenBank/DDBJ databases">
        <title>Draft genome sequence of Desulfovibrio sp. strainFSS-1.</title>
        <authorList>
            <person name="Shimoshige H."/>
            <person name="Kobayashi H."/>
            <person name="Maekawa T."/>
        </authorList>
    </citation>
    <scope>NUCLEOTIDE SEQUENCE [LARGE SCALE GENOMIC DNA]</scope>
    <source>
        <strain evidence="3 4">SIID29052-01</strain>
    </source>
</reference>
<proteinExistence type="inferred from homology"/>
<protein>
    <submittedName>
        <fullName evidence="3">CDP-paratose 2-epimerase</fullName>
        <ecNumber evidence="3">5.1.3.10</ecNumber>
    </submittedName>
</protein>
<dbReference type="Proteomes" id="UP000494245">
    <property type="component" value="Unassembled WGS sequence"/>
</dbReference>
<dbReference type="SUPFAM" id="SSF51735">
    <property type="entry name" value="NAD(P)-binding Rossmann-fold domains"/>
    <property type="match status" value="1"/>
</dbReference>
<comment type="similarity">
    <text evidence="1">Belongs to the NAD(P)-dependent epimerase/dehydratase family.</text>
</comment>
<reference evidence="3 4" key="1">
    <citation type="submission" date="2020-04" db="EMBL/GenBank/DDBJ databases">
        <authorList>
            <consortium name="Desulfovibrio sp. FSS-1 genome sequencing consortium"/>
            <person name="Shimoshige H."/>
            <person name="Kobayashi H."/>
            <person name="Maekawa T."/>
        </authorList>
    </citation>
    <scope>NUCLEOTIDE SEQUENCE [LARGE SCALE GENOMIC DNA]</scope>
    <source>
        <strain evidence="3 4">SIID29052-01</strain>
    </source>
</reference>
<evidence type="ECO:0000313" key="4">
    <source>
        <dbReference type="Proteomes" id="UP000494245"/>
    </source>
</evidence>
<keyword evidence="3" id="KW-0413">Isomerase</keyword>
<name>A0A6V8LX26_9BACT</name>
<evidence type="ECO:0000259" key="2">
    <source>
        <dbReference type="Pfam" id="PF01370"/>
    </source>
</evidence>
<dbReference type="EMBL" id="BLTE01000012">
    <property type="protein sequence ID" value="GFK94818.1"/>
    <property type="molecule type" value="Genomic_DNA"/>
</dbReference>
<organism evidence="3 4">
    <name type="scientific">Fundidesulfovibrio magnetotacticus</name>
    <dbReference type="NCBI Taxonomy" id="2730080"/>
    <lineage>
        <taxon>Bacteria</taxon>
        <taxon>Pseudomonadati</taxon>
        <taxon>Thermodesulfobacteriota</taxon>
        <taxon>Desulfovibrionia</taxon>
        <taxon>Desulfovibrionales</taxon>
        <taxon>Desulfovibrionaceae</taxon>
        <taxon>Fundidesulfovibrio</taxon>
    </lineage>
</organism>
<keyword evidence="4" id="KW-1185">Reference proteome</keyword>
<dbReference type="Gene3D" id="3.40.50.720">
    <property type="entry name" value="NAD(P)-binding Rossmann-like Domain"/>
    <property type="match status" value="1"/>
</dbReference>
<dbReference type="InterPro" id="IPR001509">
    <property type="entry name" value="Epimerase_deHydtase"/>
</dbReference>
<feature type="domain" description="NAD-dependent epimerase/dehydratase" evidence="2">
    <location>
        <begin position="8"/>
        <end position="276"/>
    </location>
</feature>